<comment type="caution">
    <text evidence="9">The sequence shown here is derived from an EMBL/GenBank/DDBJ whole genome shotgun (WGS) entry which is preliminary data.</text>
</comment>
<dbReference type="GO" id="GO:0005524">
    <property type="term" value="F:ATP binding"/>
    <property type="evidence" value="ECO:0007669"/>
    <property type="project" value="UniProtKB-KW"/>
</dbReference>
<dbReference type="Gene3D" id="3.40.50.300">
    <property type="entry name" value="P-loop containing nucleotide triphosphate hydrolases"/>
    <property type="match status" value="1"/>
</dbReference>
<dbReference type="InterPro" id="IPR017871">
    <property type="entry name" value="ABC_transporter-like_CS"/>
</dbReference>
<dbReference type="SUPFAM" id="SSF50331">
    <property type="entry name" value="MOP-like"/>
    <property type="match status" value="1"/>
</dbReference>
<evidence type="ECO:0000256" key="7">
    <source>
        <dbReference type="RuleBase" id="RU364083"/>
    </source>
</evidence>
<evidence type="ECO:0000256" key="2">
    <source>
        <dbReference type="ARBA" id="ARBA00022475"/>
    </source>
</evidence>
<sequence length="420" mass="48102">MCCTGGRCLLHFWSSFNLKKISTIRFCGMWGKLEFEKVSKKYGDVVALDNVSFTVESGNFFSLLGPSGCGKTTLLRLVAGFELPDSGRILLDGQDITRLPPYKRPVNTVFQNYALFPHLSLWENIAFGLRVAKRPANEIQHEVERMLKLIQLEEQAHKRPDQISGGQKQRVAIARALINKPRLLLLDEPLSALDLKLRQKMLFEIDLIHDEVGITFLFVTHDQTEAMAVSDRIAVMHQGKVEQIGTPVELYEAPESSFVAAFIGDTNFLDGTVIQHINRDYCQLKLEGLADVLCFNDKHLNIGDQAHLSVRPEKIHISREKPQHHERQNLFEGMVDDIIYKGDHTNYWVRTGDYRIAISLQHNRFLLDQTPITWGEKVWIHWHADDGYMLKIWHASDENLTQLPPEKVGSSENEMEEDFE</sequence>
<dbReference type="InterPro" id="IPR008995">
    <property type="entry name" value="Mo/tungstate-bd_C_term_dom"/>
</dbReference>
<evidence type="ECO:0000313" key="9">
    <source>
        <dbReference type="EMBL" id="KIA78540.1"/>
    </source>
</evidence>
<keyword evidence="6 7" id="KW-0472">Membrane</keyword>
<comment type="similarity">
    <text evidence="7">Belongs to the ABC transporter superfamily. Spermidine/putrescine importer (TC 3.A.1.11.1) family.</text>
</comment>
<dbReference type="EMBL" id="JSAM01000015">
    <property type="protein sequence ID" value="KIA78540.1"/>
    <property type="molecule type" value="Genomic_DNA"/>
</dbReference>
<dbReference type="Proteomes" id="UP000031307">
    <property type="component" value="Unassembled WGS sequence"/>
</dbReference>
<dbReference type="AlphaFoldDB" id="A0A0C1CCD8"/>
<dbReference type="InterPro" id="IPR005893">
    <property type="entry name" value="PotA-like"/>
</dbReference>
<dbReference type="PROSITE" id="PS00211">
    <property type="entry name" value="ABC_TRANSPORTER_1"/>
    <property type="match status" value="1"/>
</dbReference>
<dbReference type="Pfam" id="PF00005">
    <property type="entry name" value="ABC_tran"/>
    <property type="match status" value="1"/>
</dbReference>
<keyword evidence="4 7" id="KW-0067">ATP-binding</keyword>
<dbReference type="EC" id="7.6.2.11" evidence="7"/>
<accession>A0A0C1CCD8</accession>
<dbReference type="SMART" id="SM00382">
    <property type="entry name" value="AAA"/>
    <property type="match status" value="1"/>
</dbReference>
<protein>
    <recommendedName>
        <fullName evidence="7">Spermidine/putrescine import ATP-binding protein PotA</fullName>
        <ecNumber evidence="7">7.6.2.11</ecNumber>
    </recommendedName>
</protein>
<dbReference type="Pfam" id="PF08402">
    <property type="entry name" value="TOBE_2"/>
    <property type="match status" value="1"/>
</dbReference>
<dbReference type="PANTHER" id="PTHR42781">
    <property type="entry name" value="SPERMIDINE/PUTRESCINE IMPORT ATP-BINDING PROTEIN POTA"/>
    <property type="match status" value="1"/>
</dbReference>
<dbReference type="InterPro" id="IPR013611">
    <property type="entry name" value="Transp-assoc_OB_typ2"/>
</dbReference>
<dbReference type="Gene3D" id="2.40.50.100">
    <property type="match status" value="1"/>
</dbReference>
<dbReference type="InterPro" id="IPR050093">
    <property type="entry name" value="ABC_SmlMolc_Importer"/>
</dbReference>
<dbReference type="NCBIfam" id="TIGR01187">
    <property type="entry name" value="potA"/>
    <property type="match status" value="1"/>
</dbReference>
<keyword evidence="1 7" id="KW-0813">Transport</keyword>
<keyword evidence="9" id="KW-0378">Hydrolase</keyword>
<comment type="subunit">
    <text evidence="7">The complex is composed of two ATP-binding proteins (PotA), two transmembrane proteins (PotB and PotC) and a solute-binding protein (PotD).</text>
</comment>
<evidence type="ECO:0000256" key="1">
    <source>
        <dbReference type="ARBA" id="ARBA00022448"/>
    </source>
</evidence>
<dbReference type="GO" id="GO:0015594">
    <property type="term" value="F:ABC-type putrescine transporter activity"/>
    <property type="evidence" value="ECO:0007669"/>
    <property type="project" value="InterPro"/>
</dbReference>
<organism evidence="9 10">
    <name type="scientific">Parachlamydia acanthamoebae</name>
    <dbReference type="NCBI Taxonomy" id="83552"/>
    <lineage>
        <taxon>Bacteria</taxon>
        <taxon>Pseudomonadati</taxon>
        <taxon>Chlamydiota</taxon>
        <taxon>Chlamydiia</taxon>
        <taxon>Parachlamydiales</taxon>
        <taxon>Parachlamydiaceae</taxon>
        <taxon>Parachlamydia</taxon>
    </lineage>
</organism>
<evidence type="ECO:0000256" key="3">
    <source>
        <dbReference type="ARBA" id="ARBA00022741"/>
    </source>
</evidence>
<evidence type="ECO:0000256" key="6">
    <source>
        <dbReference type="ARBA" id="ARBA00023136"/>
    </source>
</evidence>
<reference evidence="9 10" key="1">
    <citation type="journal article" date="2014" name="Mol. Biol. Evol.">
        <title>Massive expansion of Ubiquitination-related gene families within the Chlamydiae.</title>
        <authorList>
            <person name="Domman D."/>
            <person name="Collingro A."/>
            <person name="Lagkouvardos I."/>
            <person name="Gehre L."/>
            <person name="Weinmaier T."/>
            <person name="Rattei T."/>
            <person name="Subtil A."/>
            <person name="Horn M."/>
        </authorList>
    </citation>
    <scope>NUCLEOTIDE SEQUENCE [LARGE SCALE GENOMIC DNA]</scope>
    <source>
        <strain evidence="9 10">OEW1</strain>
    </source>
</reference>
<feature type="domain" description="ABC transporter" evidence="8">
    <location>
        <begin position="33"/>
        <end position="263"/>
    </location>
</feature>
<evidence type="ECO:0000313" key="10">
    <source>
        <dbReference type="Proteomes" id="UP000031307"/>
    </source>
</evidence>
<evidence type="ECO:0000256" key="5">
    <source>
        <dbReference type="ARBA" id="ARBA00022967"/>
    </source>
</evidence>
<comment type="function">
    <text evidence="7">Part of the ABC transporter complex PotABCD involved in spermidine/putrescine import. Responsible for energy coupling to the transport system.</text>
</comment>
<evidence type="ECO:0000256" key="4">
    <source>
        <dbReference type="ARBA" id="ARBA00022840"/>
    </source>
</evidence>
<keyword evidence="5 7" id="KW-1278">Translocase</keyword>
<name>A0A0C1CCD8_9BACT</name>
<comment type="catalytic activity">
    <reaction evidence="7">
        <text>ATP + H2O + polyamine-[polyamine-binding protein]Side 1 = ADP + phosphate + polyamineSide 2 + [polyamine-binding protein]Side 1.</text>
        <dbReference type="EC" id="7.6.2.11"/>
    </reaction>
</comment>
<dbReference type="FunFam" id="3.40.50.300:FF:000133">
    <property type="entry name" value="Spermidine/putrescine import ATP-binding protein PotA"/>
    <property type="match status" value="1"/>
</dbReference>
<dbReference type="PROSITE" id="PS50893">
    <property type="entry name" value="ABC_TRANSPORTER_2"/>
    <property type="match status" value="1"/>
</dbReference>
<keyword evidence="2 7" id="KW-1003">Cell membrane</keyword>
<keyword evidence="3 7" id="KW-0547">Nucleotide-binding</keyword>
<dbReference type="GO" id="GO:0043190">
    <property type="term" value="C:ATP-binding cassette (ABC) transporter complex"/>
    <property type="evidence" value="ECO:0007669"/>
    <property type="project" value="InterPro"/>
</dbReference>
<gene>
    <name evidence="7 9" type="primary">potA</name>
    <name evidence="9" type="ORF">DB43_DU00070</name>
</gene>
<dbReference type="SUPFAM" id="SSF52540">
    <property type="entry name" value="P-loop containing nucleoside triphosphate hydrolases"/>
    <property type="match status" value="1"/>
</dbReference>
<dbReference type="InterPro" id="IPR003439">
    <property type="entry name" value="ABC_transporter-like_ATP-bd"/>
</dbReference>
<dbReference type="InterPro" id="IPR003593">
    <property type="entry name" value="AAA+_ATPase"/>
</dbReference>
<dbReference type="CDD" id="cd03300">
    <property type="entry name" value="ABC_PotA_N"/>
    <property type="match status" value="1"/>
</dbReference>
<proteinExistence type="inferred from homology"/>
<dbReference type="PATRIC" id="fig|83552.4.peg.229"/>
<dbReference type="InterPro" id="IPR027417">
    <property type="entry name" value="P-loop_NTPase"/>
</dbReference>
<dbReference type="InterPro" id="IPR017879">
    <property type="entry name" value="PotA_ATP-bd"/>
</dbReference>
<evidence type="ECO:0000259" key="8">
    <source>
        <dbReference type="PROSITE" id="PS50893"/>
    </source>
</evidence>
<dbReference type="GO" id="GO:0016887">
    <property type="term" value="F:ATP hydrolysis activity"/>
    <property type="evidence" value="ECO:0007669"/>
    <property type="project" value="InterPro"/>
</dbReference>
<dbReference type="PANTHER" id="PTHR42781:SF4">
    <property type="entry name" value="SPERMIDINE_PUTRESCINE IMPORT ATP-BINDING PROTEIN POTA"/>
    <property type="match status" value="1"/>
</dbReference>